<evidence type="ECO:0000256" key="1">
    <source>
        <dbReference type="SAM" id="MobiDB-lite"/>
    </source>
</evidence>
<dbReference type="Proteomes" id="UP000325313">
    <property type="component" value="Unassembled WGS sequence"/>
</dbReference>
<accession>A0A5B0P9P1</accession>
<evidence type="ECO:0000313" key="4">
    <source>
        <dbReference type="Proteomes" id="UP000324748"/>
    </source>
</evidence>
<organism evidence="2 4">
    <name type="scientific">Puccinia graminis f. sp. tritici</name>
    <dbReference type="NCBI Taxonomy" id="56615"/>
    <lineage>
        <taxon>Eukaryota</taxon>
        <taxon>Fungi</taxon>
        <taxon>Dikarya</taxon>
        <taxon>Basidiomycota</taxon>
        <taxon>Pucciniomycotina</taxon>
        <taxon>Pucciniomycetes</taxon>
        <taxon>Pucciniales</taxon>
        <taxon>Pucciniaceae</taxon>
        <taxon>Puccinia</taxon>
    </lineage>
</organism>
<evidence type="ECO:0000313" key="5">
    <source>
        <dbReference type="Proteomes" id="UP000325313"/>
    </source>
</evidence>
<sequence>MALRGAEAAKRALHLVKAVVVASRLCARASRERHTPSVRFYSNQSRRYIIQHGSAKRDRDTRPKKKAHQAKRVLE</sequence>
<name>A0A5B0P9P1_PUCGR</name>
<gene>
    <name evidence="2" type="ORF">PGT21_008747</name>
    <name evidence="3" type="ORF">PGTUg99_029651</name>
</gene>
<comment type="caution">
    <text evidence="2">The sequence shown here is derived from an EMBL/GenBank/DDBJ whole genome shotgun (WGS) entry which is preliminary data.</text>
</comment>
<dbReference type="EMBL" id="VDEP01000069">
    <property type="protein sequence ID" value="KAA1134143.1"/>
    <property type="molecule type" value="Genomic_DNA"/>
</dbReference>
<reference evidence="4 5" key="1">
    <citation type="submission" date="2019-05" db="EMBL/GenBank/DDBJ databases">
        <title>Emergence of the Ug99 lineage of the wheat stem rust pathogen through somatic hybridization.</title>
        <authorList>
            <person name="Li F."/>
            <person name="Upadhyaya N.M."/>
            <person name="Sperschneider J."/>
            <person name="Matny O."/>
            <person name="Nguyen-Phuc H."/>
            <person name="Mago R."/>
            <person name="Raley C."/>
            <person name="Miller M.E."/>
            <person name="Silverstein K.A.T."/>
            <person name="Henningsen E."/>
            <person name="Hirsch C.D."/>
            <person name="Visser B."/>
            <person name="Pretorius Z.A."/>
            <person name="Steffenson B.J."/>
            <person name="Schwessinger B."/>
            <person name="Dodds P.N."/>
            <person name="Figueroa M."/>
        </authorList>
    </citation>
    <scope>NUCLEOTIDE SEQUENCE [LARGE SCALE GENOMIC DNA]</scope>
    <source>
        <strain evidence="2">21-0</strain>
        <strain evidence="3 5">Ug99</strain>
    </source>
</reference>
<dbReference type="AlphaFoldDB" id="A0A5B0P9P1"/>
<feature type="region of interest" description="Disordered" evidence="1">
    <location>
        <begin position="51"/>
        <end position="75"/>
    </location>
</feature>
<keyword evidence="4" id="KW-1185">Reference proteome</keyword>
<proteinExistence type="predicted"/>
<protein>
    <submittedName>
        <fullName evidence="2">Uncharacterized protein</fullName>
    </submittedName>
</protein>
<evidence type="ECO:0000313" key="2">
    <source>
        <dbReference type="EMBL" id="KAA1097492.1"/>
    </source>
</evidence>
<dbReference type="Proteomes" id="UP000324748">
    <property type="component" value="Unassembled WGS sequence"/>
</dbReference>
<feature type="compositionally biased region" description="Basic residues" evidence="1">
    <location>
        <begin position="62"/>
        <end position="75"/>
    </location>
</feature>
<evidence type="ECO:0000313" key="3">
    <source>
        <dbReference type="EMBL" id="KAA1134143.1"/>
    </source>
</evidence>
<dbReference type="EMBL" id="VSWC01000066">
    <property type="protein sequence ID" value="KAA1097492.1"/>
    <property type="molecule type" value="Genomic_DNA"/>
</dbReference>